<gene>
    <name evidence="1" type="ORF">LCGC14_1763880</name>
</gene>
<protein>
    <submittedName>
        <fullName evidence="1">Uncharacterized protein</fullName>
    </submittedName>
</protein>
<comment type="caution">
    <text evidence="1">The sequence shown here is derived from an EMBL/GenBank/DDBJ whole genome shotgun (WGS) entry which is preliminary data.</text>
</comment>
<proteinExistence type="predicted"/>
<reference evidence="1" key="1">
    <citation type="journal article" date="2015" name="Nature">
        <title>Complex archaea that bridge the gap between prokaryotes and eukaryotes.</title>
        <authorList>
            <person name="Spang A."/>
            <person name="Saw J.H."/>
            <person name="Jorgensen S.L."/>
            <person name="Zaremba-Niedzwiedzka K."/>
            <person name="Martijn J."/>
            <person name="Lind A.E."/>
            <person name="van Eijk R."/>
            <person name="Schleper C."/>
            <person name="Guy L."/>
            <person name="Ettema T.J."/>
        </authorList>
    </citation>
    <scope>NUCLEOTIDE SEQUENCE</scope>
</reference>
<accession>A0A0F9H088</accession>
<dbReference type="EMBL" id="LAZR01016446">
    <property type="protein sequence ID" value="KKM04470.1"/>
    <property type="molecule type" value="Genomic_DNA"/>
</dbReference>
<dbReference type="AlphaFoldDB" id="A0A0F9H088"/>
<sequence>MVGFNITMSNGNLNKLYIKQADALVALNNYFDLLPSHLRSNKKAGIIQARYTRALNKFNKLS</sequence>
<organism evidence="1">
    <name type="scientific">marine sediment metagenome</name>
    <dbReference type="NCBI Taxonomy" id="412755"/>
    <lineage>
        <taxon>unclassified sequences</taxon>
        <taxon>metagenomes</taxon>
        <taxon>ecological metagenomes</taxon>
    </lineage>
</organism>
<evidence type="ECO:0000313" key="1">
    <source>
        <dbReference type="EMBL" id="KKM04470.1"/>
    </source>
</evidence>
<name>A0A0F9H088_9ZZZZ</name>